<accession>A0A2C8F617</accession>
<dbReference type="Pfam" id="PF00501">
    <property type="entry name" value="AMP-binding"/>
    <property type="match status" value="1"/>
</dbReference>
<dbReference type="EC" id="6.2.1.30" evidence="2"/>
<dbReference type="PANTHER" id="PTHR43845">
    <property type="entry name" value="BLR5969 PROTEIN"/>
    <property type="match status" value="1"/>
</dbReference>
<dbReference type="GO" id="GO:0047475">
    <property type="term" value="F:phenylacetate-CoA ligase activity"/>
    <property type="evidence" value="ECO:0007669"/>
    <property type="project" value="UniProtKB-EC"/>
</dbReference>
<dbReference type="SUPFAM" id="SSF56801">
    <property type="entry name" value="Acetyl-CoA synthetase-like"/>
    <property type="match status" value="1"/>
</dbReference>
<dbReference type="KEGG" id="pprf:DPRO_1120"/>
<feature type="domain" description="AMP-dependent synthetase/ligase" evidence="1">
    <location>
        <begin position="87"/>
        <end position="296"/>
    </location>
</feature>
<dbReference type="OrthoDB" id="5484550at2"/>
<evidence type="ECO:0000259" key="1">
    <source>
        <dbReference type="Pfam" id="PF00501"/>
    </source>
</evidence>
<dbReference type="PANTHER" id="PTHR43845:SF1">
    <property type="entry name" value="BLR5969 PROTEIN"/>
    <property type="match status" value="1"/>
</dbReference>
<dbReference type="InterPro" id="IPR042099">
    <property type="entry name" value="ANL_N_sf"/>
</dbReference>
<dbReference type="Gene3D" id="3.40.50.12780">
    <property type="entry name" value="N-terminal domain of ligase-like"/>
    <property type="match status" value="1"/>
</dbReference>
<proteinExistence type="predicted"/>
<dbReference type="Proteomes" id="UP000219215">
    <property type="component" value="Chromosome DPRO"/>
</dbReference>
<dbReference type="InterPro" id="IPR000873">
    <property type="entry name" value="AMP-dep_synth/lig_dom"/>
</dbReference>
<evidence type="ECO:0000313" key="2">
    <source>
        <dbReference type="EMBL" id="SOB58005.1"/>
    </source>
</evidence>
<dbReference type="AlphaFoldDB" id="A0A2C8F617"/>
<dbReference type="NCBIfam" id="NF045666">
    <property type="entry name" value="DVU1553_fam_AMP"/>
    <property type="match status" value="1"/>
</dbReference>
<organism evidence="2 3">
    <name type="scientific">Pseudodesulfovibrio profundus</name>
    <dbReference type="NCBI Taxonomy" id="57320"/>
    <lineage>
        <taxon>Bacteria</taxon>
        <taxon>Pseudomonadati</taxon>
        <taxon>Thermodesulfobacteriota</taxon>
        <taxon>Desulfovibrionia</taxon>
        <taxon>Desulfovibrionales</taxon>
        <taxon>Desulfovibrionaceae</taxon>
    </lineage>
</organism>
<reference evidence="3" key="1">
    <citation type="submission" date="2017-09" db="EMBL/GenBank/DDBJ databases">
        <authorList>
            <person name="Regsiter A."/>
            <person name="William W."/>
        </authorList>
    </citation>
    <scope>NUCLEOTIDE SEQUENCE [LARGE SCALE GENOMIC DNA]</scope>
    <source>
        <strain evidence="3">500-1</strain>
    </source>
</reference>
<evidence type="ECO:0000313" key="3">
    <source>
        <dbReference type="Proteomes" id="UP000219215"/>
    </source>
</evidence>
<gene>
    <name evidence="2" type="ORF">DPRO_1120</name>
</gene>
<keyword evidence="2" id="KW-0436">Ligase</keyword>
<keyword evidence="3" id="KW-1185">Reference proteome</keyword>
<protein>
    <submittedName>
        <fullName evidence="2">Phenylacetate-coenzyme A ligase</fullName>
        <ecNumber evidence="2">6.2.1.30</ecNumber>
    </submittedName>
</protein>
<sequence length="429" mass="47004">MAQSHLDHWLVRRMGWSGSRRPSSGEVRCWQMEQLRAVIEHARANSPFYGRTLAGFDVEAIRTAEDFSRLPMMTAGDLREYPEQLLCVSQDDIARVVTLHSSGTTGKPKRVFHTQDDLEATINFFDWGMRIMIGPGQTALVLMPGERTGGVGMLLAEALTRFGARCVPHGILEDGKAALDQIMAENASCIVGPAAHVNLIAYWWERLGMPKGRVQSVLLCWDAAPEAVVRNLERIFGCRVFRHWGMIETGLGGAVECEPGSGMHLREADVYLEIVDPDTGKLVPDGDVGEIVVSTPLRRGMPLIRYRTGDSGRILPDQCVCGSPMRRLDPHVSRISDGVPVGSNRLRLADLNETLYPISGLADFAVALSKDTLFVRVCGSAESGRRAHDALASMPVVAEANLAIEIEMNNDAAPAVPGLGKRQILDTEW</sequence>
<dbReference type="RefSeq" id="WP_097011159.1">
    <property type="nucleotide sequence ID" value="NZ_LT907975.1"/>
</dbReference>
<dbReference type="EMBL" id="LT907975">
    <property type="protein sequence ID" value="SOB58005.1"/>
    <property type="molecule type" value="Genomic_DNA"/>
</dbReference>
<name>A0A2C8F617_9BACT</name>